<comment type="caution">
    <text evidence="2">The sequence shown here is derived from an EMBL/GenBank/DDBJ whole genome shotgun (WGS) entry which is preliminary data.</text>
</comment>
<dbReference type="Proteomes" id="UP000254863">
    <property type="component" value="Unassembled WGS sequence"/>
</dbReference>
<organism evidence="2 3">
    <name type="scientific">Klebsiella michiganensis</name>
    <dbReference type="NCBI Taxonomy" id="1134687"/>
    <lineage>
        <taxon>Bacteria</taxon>
        <taxon>Pseudomonadati</taxon>
        <taxon>Pseudomonadota</taxon>
        <taxon>Gammaproteobacteria</taxon>
        <taxon>Enterobacterales</taxon>
        <taxon>Enterobacteriaceae</taxon>
        <taxon>Klebsiella/Raoultella group</taxon>
        <taxon>Klebsiella</taxon>
    </lineage>
</organism>
<dbReference type="AlphaFoldDB" id="A0A7H4PLB1"/>
<gene>
    <name evidence="2" type="ORF">NCTC11685_06511</name>
</gene>
<reference evidence="2 3" key="1">
    <citation type="submission" date="2018-06" db="EMBL/GenBank/DDBJ databases">
        <authorList>
            <consortium name="Pathogen Informatics"/>
            <person name="Doyle S."/>
        </authorList>
    </citation>
    <scope>NUCLEOTIDE SEQUENCE [LARGE SCALE GENOMIC DNA]</scope>
    <source>
        <strain evidence="2 3">NCTC11685</strain>
    </source>
</reference>
<feature type="compositionally biased region" description="Polar residues" evidence="1">
    <location>
        <begin position="152"/>
        <end position="162"/>
    </location>
</feature>
<feature type="region of interest" description="Disordered" evidence="1">
    <location>
        <begin position="140"/>
        <end position="201"/>
    </location>
</feature>
<evidence type="ECO:0000256" key="1">
    <source>
        <dbReference type="SAM" id="MobiDB-lite"/>
    </source>
</evidence>
<accession>A0A7H4PLB1</accession>
<proteinExistence type="predicted"/>
<feature type="compositionally biased region" description="Basic and acidic residues" evidence="1">
    <location>
        <begin position="23"/>
        <end position="40"/>
    </location>
</feature>
<feature type="compositionally biased region" description="Basic and acidic residues" evidence="1">
    <location>
        <begin position="66"/>
        <end position="79"/>
    </location>
</feature>
<protein>
    <submittedName>
        <fullName evidence="2">Uncharacterized protein</fullName>
    </submittedName>
</protein>
<feature type="region of interest" description="Disordered" evidence="1">
    <location>
        <begin position="1"/>
        <end position="101"/>
    </location>
</feature>
<evidence type="ECO:0000313" key="2">
    <source>
        <dbReference type="EMBL" id="STW79184.1"/>
    </source>
</evidence>
<feature type="compositionally biased region" description="Low complexity" evidence="1">
    <location>
        <begin position="140"/>
        <end position="149"/>
    </location>
</feature>
<sequence length="201" mass="21170">MLCIAAPARPSIAPHSQRHKQPRQADIKEDKSLLFVHDVRPPAAHGTGYRRASGSLPRVRPNSASRQDDEQRDSGDFYRRRAQQNVPAAAGQRPKAGATDGAFHLKNLAPIKINTGAPTSAVIAPVASSWGATRVRAAISASSSTRAPTGAASGSRQANIFANQPAPPRGGPPADKADRPGPPPPPSRTIAQWAVSPSRRV</sequence>
<dbReference type="EMBL" id="UGMS01000003">
    <property type="protein sequence ID" value="STW79184.1"/>
    <property type="molecule type" value="Genomic_DNA"/>
</dbReference>
<name>A0A7H4PLB1_9ENTR</name>
<evidence type="ECO:0000313" key="3">
    <source>
        <dbReference type="Proteomes" id="UP000254863"/>
    </source>
</evidence>